<reference evidence="7" key="1">
    <citation type="submission" date="2025-08" db="UniProtKB">
        <authorList>
            <consortium name="RefSeq"/>
        </authorList>
    </citation>
    <scope>IDENTIFICATION</scope>
    <source>
        <tissue evidence="7">Whole body</tissue>
    </source>
</reference>
<dbReference type="GeneID" id="112691711"/>
<evidence type="ECO:0000256" key="2">
    <source>
        <dbReference type="ARBA" id="ARBA00022490"/>
    </source>
</evidence>
<name>A0A8B8GF70_9HEMI</name>
<keyword evidence="4" id="KW-0206">Cytoskeleton</keyword>
<evidence type="ECO:0000313" key="6">
    <source>
        <dbReference type="Proteomes" id="UP000694846"/>
    </source>
</evidence>
<accession>A0A8B8GF70</accession>
<evidence type="ECO:0000256" key="3">
    <source>
        <dbReference type="ARBA" id="ARBA00023069"/>
    </source>
</evidence>
<dbReference type="GO" id="GO:0060294">
    <property type="term" value="P:cilium movement involved in cell motility"/>
    <property type="evidence" value="ECO:0007669"/>
    <property type="project" value="InterPro"/>
</dbReference>
<gene>
    <name evidence="7" type="primary">LOC112691711</name>
</gene>
<comment type="subcellular location">
    <subcellularLocation>
        <location evidence="1">Cytoplasm</location>
        <location evidence="1">Cytoskeleton</location>
        <location evidence="1">Cilium axoneme</location>
    </subcellularLocation>
</comment>
<evidence type="ECO:0000256" key="1">
    <source>
        <dbReference type="ARBA" id="ARBA00004430"/>
    </source>
</evidence>
<proteinExistence type="predicted"/>
<evidence type="ECO:0000313" key="7">
    <source>
        <dbReference type="RefSeq" id="XP_025421869.1"/>
    </source>
</evidence>
<dbReference type="AlphaFoldDB" id="A0A8B8GF70"/>
<dbReference type="PANTHER" id="PTHR13159">
    <property type="entry name" value="RADIAL SPOKEHEAD-RELATED"/>
    <property type="match status" value="1"/>
</dbReference>
<sequence>MKMLNVNYNSQNRKNSIENPVSSELYIYLKTKEKNGISLYTHIQALLDIFIFQNPIQPVKYFEYYSEKLKETYHKLQLDSDVDFLNNIQYEINQKISNIYKDSRIKNVENQNVQEKTSFLSNVDEISRYEGENEFEEDIYYTAKSNEVIVQDITKINYMFNKAGCGLTNDEANLIGITMNEISHLEKFKNIRYWGKILGLKHNYYILECEWKDKELEYKLRILNHMMSNKVSDNNKDIYENEEQVEYDDSLFMGYHEHVEENESLFSSPQIVNNKYFNNKSEHEFIDSQKSNPLCSVSPTEIGTDDHLSNEMFGFGVNKKSYFVTNKLYNEWIELPLLKSHHVIQARNIKRYFIGDLESHVESYPSFQGLEKHYLRAQIARITAATQISPCNYFILDTNNTSPTKWRKLSSFQSKVMSKKWIHDYTENQNFISPSIYALLEPINWVHHVPMISDQGVTLAWTKILNEDENKISSDNIQAPIAEDSESLKLGQDWFTALSEDTYVGLLTPWKCEMTNPFDHEASYVTIRSHIWPGAFAVTRDNILDYTYNGWGLKWNVIDYTPQMPNEYKFEHLKDTEETTEIADPTHADEQSFFSHVQRLKELKKNIKMGLKPFTMFYGDEDDEEKIINNYDYN</sequence>
<dbReference type="Pfam" id="PF04712">
    <property type="entry name" value="Radial_spoke"/>
    <property type="match status" value="1"/>
</dbReference>
<protein>
    <submittedName>
        <fullName evidence="7">Radial spoke head protein 4 homolog A-like</fullName>
    </submittedName>
</protein>
<dbReference type="PANTHER" id="PTHR13159:SF0">
    <property type="entry name" value="RADIAL SPOKE HEAD 6 HOMOLOG A"/>
    <property type="match status" value="1"/>
</dbReference>
<dbReference type="GO" id="GO:0001534">
    <property type="term" value="C:radial spoke"/>
    <property type="evidence" value="ECO:0007669"/>
    <property type="project" value="InterPro"/>
</dbReference>
<dbReference type="OrthoDB" id="272202at2759"/>
<dbReference type="RefSeq" id="XP_025421869.1">
    <property type="nucleotide sequence ID" value="XM_025566084.1"/>
</dbReference>
<keyword evidence="6" id="KW-1185">Reference proteome</keyword>
<keyword evidence="2" id="KW-0963">Cytoplasm</keyword>
<keyword evidence="3" id="KW-0969">Cilium</keyword>
<organism evidence="6 7">
    <name type="scientific">Sipha flava</name>
    <name type="common">yellow sugarcane aphid</name>
    <dbReference type="NCBI Taxonomy" id="143950"/>
    <lineage>
        <taxon>Eukaryota</taxon>
        <taxon>Metazoa</taxon>
        <taxon>Ecdysozoa</taxon>
        <taxon>Arthropoda</taxon>
        <taxon>Hexapoda</taxon>
        <taxon>Insecta</taxon>
        <taxon>Pterygota</taxon>
        <taxon>Neoptera</taxon>
        <taxon>Paraneoptera</taxon>
        <taxon>Hemiptera</taxon>
        <taxon>Sternorrhyncha</taxon>
        <taxon>Aphidomorpha</taxon>
        <taxon>Aphidoidea</taxon>
        <taxon>Aphididae</taxon>
        <taxon>Sipha</taxon>
    </lineage>
</organism>
<dbReference type="GO" id="GO:0035082">
    <property type="term" value="P:axoneme assembly"/>
    <property type="evidence" value="ECO:0007669"/>
    <property type="project" value="TreeGrafter"/>
</dbReference>
<dbReference type="Proteomes" id="UP000694846">
    <property type="component" value="Unplaced"/>
</dbReference>
<dbReference type="InterPro" id="IPR006802">
    <property type="entry name" value="Radial_spoke"/>
</dbReference>
<keyword evidence="5" id="KW-0966">Cell projection</keyword>
<evidence type="ECO:0000256" key="4">
    <source>
        <dbReference type="ARBA" id="ARBA00023212"/>
    </source>
</evidence>
<evidence type="ECO:0000256" key="5">
    <source>
        <dbReference type="ARBA" id="ARBA00023273"/>
    </source>
</evidence>